<dbReference type="PANTHER" id="PTHR45985:SF3">
    <property type="entry name" value="CHITIN DEACETYLASE-LIKE 4"/>
    <property type="match status" value="1"/>
</dbReference>
<proteinExistence type="predicted"/>
<comment type="caution">
    <text evidence="2">The sequence shown here is derived from an EMBL/GenBank/DDBJ whole genome shotgun (WGS) entry which is preliminary data.</text>
</comment>
<evidence type="ECO:0000259" key="1">
    <source>
        <dbReference type="SMART" id="SM00181"/>
    </source>
</evidence>
<name>A0AAV5UGA8_9BILA</name>
<dbReference type="SMART" id="SM00181">
    <property type="entry name" value="EGF"/>
    <property type="match status" value="4"/>
</dbReference>
<sequence>MGYNYQQGQGCISSSPLIYPQTVAPIFVNPNGLQPIVQPGGGQQLQPAGSYCGSTAQCGAYSICQENVCRCIPGYASYSMTGGCNSIQDPGTMTIAGTIYVPTNVGFDGSNSILGPIGGGFSTGGNGAGNGIRNANLGAPGQECDFLTSPSCRGGSFCSNGRCLCGNGLVIGQESCVPYSGDANPGDSCANAGVVCRGGSTCIQQTCTCDVGFVAQGSICVGTGGGLNPIDNGLMITTLRPGDQCDPSCDFSPCPAKCGYGSVCVDMQCNCALGTQNMGGFCGANDPPQIATPSPIATTTAVNLVTARPGDRCDVRIICNGGSQCILGICQCPQGYVPSGDRSSCVLASLLGNGNNNPGSSPILPQTFSSYSKLDSACLTTADCPESASCVDRMCACNADSNLTEGKSVVAVMKNEAMLFPGSRCLSSLTCLKSSHCFLGYCVCLSDTTTNATGHCEQRNKIDILPRAFPGAQCANGERCEGGSACVSGYCICQGEERADAEGLCRGASEGVKRLGSSCSSSSSDC</sequence>
<evidence type="ECO:0000313" key="2">
    <source>
        <dbReference type="EMBL" id="GMT05318.1"/>
    </source>
</evidence>
<evidence type="ECO:0000313" key="3">
    <source>
        <dbReference type="Proteomes" id="UP001432027"/>
    </source>
</evidence>
<dbReference type="InterPro" id="IPR000742">
    <property type="entry name" value="EGF"/>
</dbReference>
<feature type="domain" description="EGF-like" evidence="1">
    <location>
        <begin position="143"/>
        <end position="177"/>
    </location>
</feature>
<dbReference type="PANTHER" id="PTHR45985">
    <property type="match status" value="1"/>
</dbReference>
<dbReference type="Pfam" id="PF01683">
    <property type="entry name" value="EB"/>
    <property type="match status" value="2"/>
</dbReference>
<protein>
    <recommendedName>
        <fullName evidence="1">EGF-like domain-containing protein</fullName>
    </recommendedName>
</protein>
<dbReference type="EMBL" id="BTSX01000006">
    <property type="protein sequence ID" value="GMT05318.1"/>
    <property type="molecule type" value="Genomic_DNA"/>
</dbReference>
<feature type="domain" description="EGF-like" evidence="1">
    <location>
        <begin position="253"/>
        <end position="283"/>
    </location>
</feature>
<keyword evidence="3" id="KW-1185">Reference proteome</keyword>
<dbReference type="InterPro" id="IPR006149">
    <property type="entry name" value="EB_dom"/>
</dbReference>
<feature type="domain" description="EGF-like" evidence="1">
    <location>
        <begin position="312"/>
        <end position="346"/>
    </location>
</feature>
<gene>
    <name evidence="2" type="ORF">PENTCL1PPCAC_27492</name>
</gene>
<feature type="non-terminal residue" evidence="2">
    <location>
        <position position="526"/>
    </location>
</feature>
<dbReference type="InterPro" id="IPR052740">
    <property type="entry name" value="CE4"/>
</dbReference>
<accession>A0AAV5UGA8</accession>
<dbReference type="Proteomes" id="UP001432027">
    <property type="component" value="Unassembled WGS sequence"/>
</dbReference>
<dbReference type="AlphaFoldDB" id="A0AAV5UGA8"/>
<feature type="domain" description="EGF-like" evidence="1">
    <location>
        <begin position="188"/>
        <end position="221"/>
    </location>
</feature>
<organism evidence="2 3">
    <name type="scientific">Pristionchus entomophagus</name>
    <dbReference type="NCBI Taxonomy" id="358040"/>
    <lineage>
        <taxon>Eukaryota</taxon>
        <taxon>Metazoa</taxon>
        <taxon>Ecdysozoa</taxon>
        <taxon>Nematoda</taxon>
        <taxon>Chromadorea</taxon>
        <taxon>Rhabditida</taxon>
        <taxon>Rhabditina</taxon>
        <taxon>Diplogasteromorpha</taxon>
        <taxon>Diplogasteroidea</taxon>
        <taxon>Neodiplogasteridae</taxon>
        <taxon>Pristionchus</taxon>
    </lineage>
</organism>
<reference evidence="2" key="1">
    <citation type="submission" date="2023-10" db="EMBL/GenBank/DDBJ databases">
        <title>Genome assembly of Pristionchus species.</title>
        <authorList>
            <person name="Yoshida K."/>
            <person name="Sommer R.J."/>
        </authorList>
    </citation>
    <scope>NUCLEOTIDE SEQUENCE</scope>
    <source>
        <strain evidence="2">RS0144</strain>
    </source>
</reference>